<reference evidence="2" key="1">
    <citation type="submission" date="2013-08" db="EMBL/GenBank/DDBJ databases">
        <authorList>
            <person name="Mendez C."/>
            <person name="Richter M."/>
            <person name="Ferrer M."/>
            <person name="Sanchez J."/>
        </authorList>
    </citation>
    <scope>NUCLEOTIDE SEQUENCE</scope>
</reference>
<dbReference type="AlphaFoldDB" id="T1CLF8"/>
<comment type="caution">
    <text evidence="2">The sequence shown here is derived from an EMBL/GenBank/DDBJ whole genome shotgun (WGS) entry which is preliminary data.</text>
</comment>
<accession>T1CLF8</accession>
<protein>
    <submittedName>
        <fullName evidence="2">TrwC relaxase domain protein</fullName>
    </submittedName>
</protein>
<gene>
    <name evidence="2" type="ORF">B1B_05562</name>
</gene>
<reference evidence="2" key="2">
    <citation type="journal article" date="2014" name="ISME J.">
        <title>Microbial stratification in low pH oxic and suboxic macroscopic growths along an acid mine drainage.</title>
        <authorList>
            <person name="Mendez-Garcia C."/>
            <person name="Mesa V."/>
            <person name="Sprenger R.R."/>
            <person name="Richter M."/>
            <person name="Diez M.S."/>
            <person name="Solano J."/>
            <person name="Bargiela R."/>
            <person name="Golyshina O.V."/>
            <person name="Manteca A."/>
            <person name="Ramos J.L."/>
            <person name="Gallego J.R."/>
            <person name="Llorente I."/>
            <person name="Martins Dos Santos V.A."/>
            <person name="Jensen O.N."/>
            <person name="Pelaez A.I."/>
            <person name="Sanchez J."/>
            <person name="Ferrer M."/>
        </authorList>
    </citation>
    <scope>NUCLEOTIDE SEQUENCE</scope>
</reference>
<dbReference type="SUPFAM" id="SSF55464">
    <property type="entry name" value="Origin of replication-binding domain, RBD-like"/>
    <property type="match status" value="1"/>
</dbReference>
<dbReference type="InterPro" id="IPR014862">
    <property type="entry name" value="TrwC"/>
</dbReference>
<sequence>MITISKVSNGGQALGYYSERDDYYREGGAAPARFFGEGAAALGLSGPMVRENAERFADVLEGRVEGRQLGQADRHTPGWDVTFSAPKS</sequence>
<dbReference type="Pfam" id="PF08751">
    <property type="entry name" value="TrwC"/>
    <property type="match status" value="1"/>
</dbReference>
<dbReference type="EMBL" id="AUZY01003525">
    <property type="protein sequence ID" value="EQD68854.1"/>
    <property type="molecule type" value="Genomic_DNA"/>
</dbReference>
<proteinExistence type="predicted"/>
<organism evidence="2">
    <name type="scientific">mine drainage metagenome</name>
    <dbReference type="NCBI Taxonomy" id="410659"/>
    <lineage>
        <taxon>unclassified sequences</taxon>
        <taxon>metagenomes</taxon>
        <taxon>ecological metagenomes</taxon>
    </lineage>
</organism>
<evidence type="ECO:0000313" key="2">
    <source>
        <dbReference type="EMBL" id="EQD68854.1"/>
    </source>
</evidence>
<name>T1CLF8_9ZZZZ</name>
<feature type="domain" description="TrwC relaxase" evidence="1">
    <location>
        <begin position="12"/>
        <end position="88"/>
    </location>
</feature>
<evidence type="ECO:0000259" key="1">
    <source>
        <dbReference type="Pfam" id="PF08751"/>
    </source>
</evidence>